<protein>
    <submittedName>
        <fullName evidence="2">Uncharacterized protein</fullName>
    </submittedName>
</protein>
<reference evidence="3" key="1">
    <citation type="journal article" date="2019" name="Int. J. Syst. Evol. Microbiol.">
        <title>The Global Catalogue of Microorganisms (GCM) 10K type strain sequencing project: providing services to taxonomists for standard genome sequencing and annotation.</title>
        <authorList>
            <consortium name="The Broad Institute Genomics Platform"/>
            <consortium name="The Broad Institute Genome Sequencing Center for Infectious Disease"/>
            <person name="Wu L."/>
            <person name="Ma J."/>
        </authorList>
    </citation>
    <scope>NUCLEOTIDE SEQUENCE [LARGE SCALE GENOMIC DNA]</scope>
    <source>
        <strain evidence="3">JCM 4738</strain>
    </source>
</reference>
<dbReference type="Proteomes" id="UP000642673">
    <property type="component" value="Unassembled WGS sequence"/>
</dbReference>
<comment type="caution">
    <text evidence="2">The sequence shown here is derived from an EMBL/GenBank/DDBJ whole genome shotgun (WGS) entry which is preliminary data.</text>
</comment>
<evidence type="ECO:0000313" key="2">
    <source>
        <dbReference type="EMBL" id="GHB73316.1"/>
    </source>
</evidence>
<proteinExistence type="predicted"/>
<gene>
    <name evidence="2" type="ORF">GCM10010347_49620</name>
</gene>
<sequence length="120" mass="13122">MPTGRYGAPGPGRRSRARSAWTVLRVGLRRRPGCTPRTCARPGWTATRWAHRRLLGGAARAYESNRAPLFVGNHFEEWNGGIYVDAVEETPKGTPSADQGLNTRPGGVEDPQIGHAKLFT</sequence>
<keyword evidence="3" id="KW-1185">Reference proteome</keyword>
<feature type="region of interest" description="Disordered" evidence="1">
    <location>
        <begin position="89"/>
        <end position="120"/>
    </location>
</feature>
<evidence type="ECO:0000256" key="1">
    <source>
        <dbReference type="SAM" id="MobiDB-lite"/>
    </source>
</evidence>
<organism evidence="2 3">
    <name type="scientific">Streptomyces cirratus</name>
    <dbReference type="NCBI Taxonomy" id="68187"/>
    <lineage>
        <taxon>Bacteria</taxon>
        <taxon>Bacillati</taxon>
        <taxon>Actinomycetota</taxon>
        <taxon>Actinomycetes</taxon>
        <taxon>Kitasatosporales</taxon>
        <taxon>Streptomycetaceae</taxon>
        <taxon>Streptomyces</taxon>
    </lineage>
</organism>
<dbReference type="EMBL" id="BMVP01000011">
    <property type="protein sequence ID" value="GHB73316.1"/>
    <property type="molecule type" value="Genomic_DNA"/>
</dbReference>
<name>A0ABQ3F295_9ACTN</name>
<evidence type="ECO:0000313" key="3">
    <source>
        <dbReference type="Proteomes" id="UP000642673"/>
    </source>
</evidence>
<accession>A0ABQ3F295</accession>